<dbReference type="GO" id="GO:0008610">
    <property type="term" value="P:lipid biosynthetic process"/>
    <property type="evidence" value="ECO:0007669"/>
    <property type="project" value="UniProtKB-ARBA"/>
</dbReference>
<dbReference type="InterPro" id="IPR001242">
    <property type="entry name" value="Condensation_dom"/>
</dbReference>
<dbReference type="EMBL" id="CP159534">
    <property type="protein sequence ID" value="XCJ75437.1"/>
    <property type="molecule type" value="Genomic_DNA"/>
</dbReference>
<sequence>MTDTTHETPVHETSAHAEPAHPTAYRQTSHSVRYSAGVARRGPLAVGQTNMIRCILRDDPVQINIHDVWPAPLDTSVEAAVDALCVLVERHEALRTTFPHRPGELPEEQHVAAEGTFRVVERAHHTCPEQPDRYAESVARLSRHERFRLDRDFPLRLTLLTRNGTVSHVALAASHAAVDGSALAILHDEWHALVTGTPLPAPTARTPLDLAAEETSPGGRRRSEASLRYWENVLRTAPQAMFAEPRLRAGEYSTAQLTLRSSRAGRALRDTAARTKSPAPTVLLAAWCTLAAHRAGQHTCVAAAPTGNRNRSGLARSVTTLSQDALLSLDMSGPTFDAVLRRTWGAALDAYRHSRFDSVRLWEMIDSVTRERGSRFARDVVFNDVSSVPATSVGTVETSGDAEPREFSLTWGPEQVLPTRLLTFVHAVEPELRLSLWADPALFTRAEAEDQLTGLVRLLEAAARADVPLADLTSVTGVRPAERDADWHRIDDCWISRSAVERAVSDAAGRLPAHVAVTDDPAAAAPDGRGARLVAYVAVPPDGSAPTPHGLHTGLMTEIARRSELLAPHHYVVVRDAPHDTTDVAAWQRRPVLTEGNGRERPM</sequence>
<dbReference type="InterPro" id="IPR023213">
    <property type="entry name" value="CAT-like_dom_sf"/>
</dbReference>
<dbReference type="Gene3D" id="3.30.559.10">
    <property type="entry name" value="Chloramphenicol acetyltransferase-like domain"/>
    <property type="match status" value="1"/>
</dbReference>
<dbReference type="GO" id="GO:0031177">
    <property type="term" value="F:phosphopantetheine binding"/>
    <property type="evidence" value="ECO:0007669"/>
    <property type="project" value="TreeGrafter"/>
</dbReference>
<dbReference type="Pfam" id="PF00668">
    <property type="entry name" value="Condensation"/>
    <property type="match status" value="1"/>
</dbReference>
<feature type="domain" description="Condensation" evidence="2">
    <location>
        <begin position="82"/>
        <end position="464"/>
    </location>
</feature>
<dbReference type="GO" id="GO:0044550">
    <property type="term" value="P:secondary metabolite biosynthetic process"/>
    <property type="evidence" value="ECO:0007669"/>
    <property type="project" value="TreeGrafter"/>
</dbReference>
<dbReference type="GO" id="GO:0003824">
    <property type="term" value="F:catalytic activity"/>
    <property type="evidence" value="ECO:0007669"/>
    <property type="project" value="InterPro"/>
</dbReference>
<dbReference type="SUPFAM" id="SSF52777">
    <property type="entry name" value="CoA-dependent acyltransferases"/>
    <property type="match status" value="2"/>
</dbReference>
<dbReference type="RefSeq" id="WP_353946868.1">
    <property type="nucleotide sequence ID" value="NZ_CP159534.1"/>
</dbReference>
<dbReference type="PANTHER" id="PTHR45527">
    <property type="entry name" value="NONRIBOSOMAL PEPTIDE SYNTHETASE"/>
    <property type="match status" value="1"/>
</dbReference>
<feature type="region of interest" description="Disordered" evidence="1">
    <location>
        <begin position="1"/>
        <end position="29"/>
    </location>
</feature>
<reference evidence="3" key="1">
    <citation type="submission" date="2024-06" db="EMBL/GenBank/DDBJ databases">
        <title>Streptomyces sp. strain HUAS MG91 genome sequences.</title>
        <authorList>
            <person name="Mo P."/>
        </authorList>
    </citation>
    <scope>NUCLEOTIDE SEQUENCE</scope>
    <source>
        <strain evidence="3">HUAS MG91</strain>
    </source>
</reference>
<proteinExistence type="predicted"/>
<protein>
    <submittedName>
        <fullName evidence="3">Condensation domain-containing protein</fullName>
    </submittedName>
</protein>
<dbReference type="GO" id="GO:0005737">
    <property type="term" value="C:cytoplasm"/>
    <property type="evidence" value="ECO:0007669"/>
    <property type="project" value="TreeGrafter"/>
</dbReference>
<dbReference type="KEGG" id="stac:ABII15_38095"/>
<dbReference type="Gene3D" id="3.30.559.30">
    <property type="entry name" value="Nonribosomal peptide synthetase, condensation domain"/>
    <property type="match status" value="1"/>
</dbReference>
<evidence type="ECO:0000256" key="1">
    <source>
        <dbReference type="SAM" id="MobiDB-lite"/>
    </source>
</evidence>
<gene>
    <name evidence="3" type="ORF">ABII15_38095</name>
</gene>
<evidence type="ECO:0000313" key="3">
    <source>
        <dbReference type="EMBL" id="XCJ75437.1"/>
    </source>
</evidence>
<dbReference type="AlphaFoldDB" id="A0AAU8J5F1"/>
<feature type="compositionally biased region" description="Basic and acidic residues" evidence="1">
    <location>
        <begin position="1"/>
        <end position="19"/>
    </location>
</feature>
<name>A0AAU8J5F1_9ACTN</name>
<organism evidence="3">
    <name type="scientific">Streptomyces tabacisoli</name>
    <dbReference type="NCBI Taxonomy" id="3156398"/>
    <lineage>
        <taxon>Bacteria</taxon>
        <taxon>Bacillati</taxon>
        <taxon>Actinomycetota</taxon>
        <taxon>Actinomycetes</taxon>
        <taxon>Kitasatosporales</taxon>
        <taxon>Streptomycetaceae</taxon>
        <taxon>Streptomyces</taxon>
    </lineage>
</organism>
<evidence type="ECO:0000259" key="2">
    <source>
        <dbReference type="Pfam" id="PF00668"/>
    </source>
</evidence>
<dbReference type="PANTHER" id="PTHR45527:SF1">
    <property type="entry name" value="FATTY ACID SYNTHASE"/>
    <property type="match status" value="1"/>
</dbReference>
<dbReference type="GO" id="GO:0043041">
    <property type="term" value="P:amino acid activation for nonribosomal peptide biosynthetic process"/>
    <property type="evidence" value="ECO:0007669"/>
    <property type="project" value="TreeGrafter"/>
</dbReference>
<accession>A0AAU8J5F1</accession>